<dbReference type="EMBL" id="FXTY01000002">
    <property type="protein sequence ID" value="SMP14592.1"/>
    <property type="molecule type" value="Genomic_DNA"/>
</dbReference>
<keyword evidence="3" id="KW-1185">Reference proteome</keyword>
<evidence type="ECO:0000313" key="2">
    <source>
        <dbReference type="EMBL" id="SMP14592.1"/>
    </source>
</evidence>
<organism evidence="2 3">
    <name type="scientific">Shimia sagamensis</name>
    <dbReference type="NCBI Taxonomy" id="1566352"/>
    <lineage>
        <taxon>Bacteria</taxon>
        <taxon>Pseudomonadati</taxon>
        <taxon>Pseudomonadota</taxon>
        <taxon>Alphaproteobacteria</taxon>
        <taxon>Rhodobacterales</taxon>
        <taxon>Roseobacteraceae</taxon>
    </lineage>
</organism>
<protein>
    <recommendedName>
        <fullName evidence="4">Glyceraldehyde-3-phosphate dehydrogenase</fullName>
    </recommendedName>
</protein>
<accession>A0ABY1NP21</accession>
<keyword evidence="1" id="KW-0812">Transmembrane</keyword>
<dbReference type="Proteomes" id="UP001157961">
    <property type="component" value="Unassembled WGS sequence"/>
</dbReference>
<evidence type="ECO:0008006" key="4">
    <source>
        <dbReference type="Google" id="ProtNLM"/>
    </source>
</evidence>
<feature type="transmembrane region" description="Helical" evidence="1">
    <location>
        <begin position="23"/>
        <end position="50"/>
    </location>
</feature>
<name>A0ABY1NP21_9RHOB</name>
<proteinExistence type="predicted"/>
<gene>
    <name evidence="2" type="ORF">SAMN06265373_102703</name>
</gene>
<sequence length="65" mass="7243">MGSGISGPTTTHPGAQCVMTNQIAIFLFLFLAVLLGIDVVFNDSATFLLFAKKFFELIEWVAFWR</sequence>
<comment type="caution">
    <text evidence="2">The sequence shown here is derived from an EMBL/GenBank/DDBJ whole genome shotgun (WGS) entry which is preliminary data.</text>
</comment>
<keyword evidence="1" id="KW-0472">Membrane</keyword>
<evidence type="ECO:0000313" key="3">
    <source>
        <dbReference type="Proteomes" id="UP001157961"/>
    </source>
</evidence>
<reference evidence="2 3" key="1">
    <citation type="submission" date="2017-05" db="EMBL/GenBank/DDBJ databases">
        <authorList>
            <person name="Varghese N."/>
            <person name="Submissions S."/>
        </authorList>
    </citation>
    <scope>NUCLEOTIDE SEQUENCE [LARGE SCALE GENOMIC DNA]</scope>
    <source>
        <strain evidence="2 3">DSM 29734</strain>
    </source>
</reference>
<keyword evidence="1" id="KW-1133">Transmembrane helix</keyword>
<evidence type="ECO:0000256" key="1">
    <source>
        <dbReference type="SAM" id="Phobius"/>
    </source>
</evidence>